<comment type="caution">
    <text evidence="6">The sequence shown here is derived from an EMBL/GenBank/DDBJ whole genome shotgun (WGS) entry which is preliminary data.</text>
</comment>
<keyword evidence="4" id="KW-0804">Transcription</keyword>
<organism evidence="6 7">
    <name type="scientific">Devosia epidermidihirudinis</name>
    <dbReference type="NCBI Taxonomy" id="1293439"/>
    <lineage>
        <taxon>Bacteria</taxon>
        <taxon>Pseudomonadati</taxon>
        <taxon>Pseudomonadota</taxon>
        <taxon>Alphaproteobacteria</taxon>
        <taxon>Hyphomicrobiales</taxon>
        <taxon>Devosiaceae</taxon>
        <taxon>Devosia</taxon>
    </lineage>
</organism>
<dbReference type="PATRIC" id="fig|1293439.3.peg.1793"/>
<dbReference type="SUPFAM" id="SSF46785">
    <property type="entry name" value="Winged helix' DNA-binding domain"/>
    <property type="match status" value="2"/>
</dbReference>
<dbReference type="GO" id="GO:0003700">
    <property type="term" value="F:DNA-binding transcription factor activity"/>
    <property type="evidence" value="ECO:0007669"/>
    <property type="project" value="InterPro"/>
</dbReference>
<dbReference type="Pfam" id="PF00126">
    <property type="entry name" value="HTH_1"/>
    <property type="match status" value="1"/>
</dbReference>
<evidence type="ECO:0000313" key="6">
    <source>
        <dbReference type="EMBL" id="KKC38126.1"/>
    </source>
</evidence>
<evidence type="ECO:0000259" key="5">
    <source>
        <dbReference type="PROSITE" id="PS50931"/>
    </source>
</evidence>
<evidence type="ECO:0000256" key="2">
    <source>
        <dbReference type="ARBA" id="ARBA00023015"/>
    </source>
</evidence>
<evidence type="ECO:0000256" key="1">
    <source>
        <dbReference type="ARBA" id="ARBA00009437"/>
    </source>
</evidence>
<dbReference type="AlphaFoldDB" id="A0A0F5QBQ6"/>
<dbReference type="PANTHER" id="PTHR30126:SF39">
    <property type="entry name" value="HTH-TYPE TRANSCRIPTIONAL REGULATOR CYSL"/>
    <property type="match status" value="1"/>
</dbReference>
<keyword evidence="3" id="KW-0238">DNA-binding</keyword>
<dbReference type="InterPro" id="IPR000847">
    <property type="entry name" value="LysR_HTH_N"/>
</dbReference>
<name>A0A0F5QBQ6_9HYPH</name>
<keyword evidence="2" id="KW-0805">Transcription regulation</keyword>
<dbReference type="Pfam" id="PF03466">
    <property type="entry name" value="LysR_substrate"/>
    <property type="match status" value="1"/>
</dbReference>
<dbReference type="GO" id="GO:0000976">
    <property type="term" value="F:transcription cis-regulatory region binding"/>
    <property type="evidence" value="ECO:0007669"/>
    <property type="project" value="TreeGrafter"/>
</dbReference>
<dbReference type="InterPro" id="IPR036390">
    <property type="entry name" value="WH_DNA-bd_sf"/>
</dbReference>
<keyword evidence="7" id="KW-1185">Reference proteome</keyword>
<dbReference type="Gene3D" id="1.10.10.10">
    <property type="entry name" value="Winged helix-like DNA-binding domain superfamily/Winged helix DNA-binding domain"/>
    <property type="match status" value="2"/>
</dbReference>
<reference evidence="6 7" key="1">
    <citation type="submission" date="2015-03" db="EMBL/GenBank/DDBJ databases">
        <authorList>
            <person name="Lepp D."/>
            <person name="Hassan Y.I."/>
            <person name="Li X.-Z."/>
            <person name="Zhou T."/>
        </authorList>
    </citation>
    <scope>NUCLEOTIDE SEQUENCE [LARGE SCALE GENOMIC DNA]</scope>
    <source>
        <strain evidence="6 7">E84</strain>
    </source>
</reference>
<comment type="similarity">
    <text evidence="1">Belongs to the LysR transcriptional regulatory family.</text>
</comment>
<gene>
    <name evidence="6" type="ORF">WH87_11015</name>
</gene>
<dbReference type="InterPro" id="IPR005119">
    <property type="entry name" value="LysR_subst-bd"/>
</dbReference>
<evidence type="ECO:0000313" key="7">
    <source>
        <dbReference type="Proteomes" id="UP000033411"/>
    </source>
</evidence>
<feature type="domain" description="HTH lysR-type" evidence="5">
    <location>
        <begin position="1"/>
        <end position="58"/>
    </location>
</feature>
<proteinExistence type="inferred from homology"/>
<dbReference type="EMBL" id="LANJ01000016">
    <property type="protein sequence ID" value="KKC38126.1"/>
    <property type="molecule type" value="Genomic_DNA"/>
</dbReference>
<dbReference type="RefSeq" id="WP_046139116.1">
    <property type="nucleotide sequence ID" value="NZ_LANJ01000016.1"/>
</dbReference>
<dbReference type="STRING" id="1293439.WH87_11015"/>
<protein>
    <recommendedName>
        <fullName evidence="5">HTH lysR-type domain-containing protein</fullName>
    </recommendedName>
</protein>
<dbReference type="SUPFAM" id="SSF53850">
    <property type="entry name" value="Periplasmic binding protein-like II"/>
    <property type="match status" value="1"/>
</dbReference>
<dbReference type="CDD" id="cd05466">
    <property type="entry name" value="PBP2_LTTR_substrate"/>
    <property type="match status" value="1"/>
</dbReference>
<dbReference type="PROSITE" id="PS50931">
    <property type="entry name" value="HTH_LYSR"/>
    <property type="match status" value="2"/>
</dbReference>
<dbReference type="PANTHER" id="PTHR30126">
    <property type="entry name" value="HTH-TYPE TRANSCRIPTIONAL REGULATOR"/>
    <property type="match status" value="1"/>
</dbReference>
<sequence>MNIATICAVRTIFSVRGVREAARIEGRPPATMSAALSRFEAAVAVPLVRRDGSSLTLTLEAERRLEAINRIADASRQLMSLAGAPDDTPIAPISILGLIRFTEVARASSIRKAAKNLGVGQPQLTRQISDMERHLGFALLQRNGAGVSCSSYGHAALPIAEQIIQDWDVVSQSAAERFRHNIETWRLGTVMPLGHESSIAHMLAAVAAGWEKLRPRQHLAISNATADELLSGLKTRHFDVVLIDHLTVPPEFECQSVKTDTLWLVGAPGLDETADIASVLGSRTLVLPSLRGGIRQAADRYLREVAATWAYGPKRIVEVDSVPVIVNMVARHDYLSVLPQSAVERLPYRLSKWPLPESYRQQLTLVWRIGVLPKLLVEGIVGLMQDVAMPPPTEERQPLLILSS</sequence>
<dbReference type="Gene3D" id="3.40.190.10">
    <property type="entry name" value="Periplasmic binding protein-like II"/>
    <property type="match status" value="2"/>
</dbReference>
<accession>A0A0F5QBQ6</accession>
<feature type="domain" description="HTH lysR-type" evidence="5">
    <location>
        <begin position="101"/>
        <end position="150"/>
    </location>
</feature>
<evidence type="ECO:0000256" key="4">
    <source>
        <dbReference type="ARBA" id="ARBA00023163"/>
    </source>
</evidence>
<dbReference type="OrthoDB" id="7781876at2"/>
<dbReference type="InterPro" id="IPR036388">
    <property type="entry name" value="WH-like_DNA-bd_sf"/>
</dbReference>
<evidence type="ECO:0000256" key="3">
    <source>
        <dbReference type="ARBA" id="ARBA00023125"/>
    </source>
</evidence>
<dbReference type="Proteomes" id="UP000033411">
    <property type="component" value="Unassembled WGS sequence"/>
</dbReference>